<dbReference type="Gene3D" id="2.120.10.80">
    <property type="entry name" value="Kelch-type beta propeller"/>
    <property type="match status" value="1"/>
</dbReference>
<dbReference type="GeneID" id="81431702"/>
<proteinExistence type="predicted"/>
<evidence type="ECO:0008006" key="6">
    <source>
        <dbReference type="Google" id="ProtNLM"/>
    </source>
</evidence>
<organism evidence="4 5">
    <name type="scientific">Penicillium canariense</name>
    <dbReference type="NCBI Taxonomy" id="189055"/>
    <lineage>
        <taxon>Eukaryota</taxon>
        <taxon>Fungi</taxon>
        <taxon>Dikarya</taxon>
        <taxon>Ascomycota</taxon>
        <taxon>Pezizomycotina</taxon>
        <taxon>Eurotiomycetes</taxon>
        <taxon>Eurotiomycetidae</taxon>
        <taxon>Eurotiales</taxon>
        <taxon>Aspergillaceae</taxon>
        <taxon>Penicillium</taxon>
    </lineage>
</organism>
<protein>
    <recommendedName>
        <fullName evidence="6">Kelch repeat protein</fullName>
    </recommendedName>
</protein>
<dbReference type="SUPFAM" id="SSF117281">
    <property type="entry name" value="Kelch motif"/>
    <property type="match status" value="1"/>
</dbReference>
<accession>A0A9W9HLZ3</accession>
<dbReference type="OrthoDB" id="10250130at2759"/>
<evidence type="ECO:0000313" key="5">
    <source>
        <dbReference type="Proteomes" id="UP001149163"/>
    </source>
</evidence>
<dbReference type="GO" id="GO:0019760">
    <property type="term" value="P:glucosinolate metabolic process"/>
    <property type="evidence" value="ECO:0007669"/>
    <property type="project" value="UniProtKB-ARBA"/>
</dbReference>
<sequence>MFSLLPEATFSSKPSSTQSPSPSPRVETAAATLNGKFYLFSGQGGVAMTPIDEQGSIWEYDPSSASWQLLSPRSREIHPAARSYHCTPSDGHDTTYVHSGCPEKGRLSDLWAFSVAHKEWTELAPAPGPPRGGTSIAFADGKLHRMNGFDGKTDCVPDGKEGLIPRSVSALLPMYVADRRWLVTLFGERDPSALGHQGAGKMLSDVWAFDVEKTTWTEVDT</sequence>
<feature type="compositionally biased region" description="Low complexity" evidence="3">
    <location>
        <begin position="11"/>
        <end position="20"/>
    </location>
</feature>
<reference evidence="4" key="1">
    <citation type="submission" date="2022-11" db="EMBL/GenBank/DDBJ databases">
        <authorList>
            <person name="Petersen C."/>
        </authorList>
    </citation>
    <scope>NUCLEOTIDE SEQUENCE</scope>
    <source>
        <strain evidence="4">IBT 26290</strain>
    </source>
</reference>
<dbReference type="InterPro" id="IPR015915">
    <property type="entry name" value="Kelch-typ_b-propeller"/>
</dbReference>
<keyword evidence="5" id="KW-1185">Reference proteome</keyword>
<dbReference type="Pfam" id="PF24681">
    <property type="entry name" value="Kelch_KLHDC2_KLHL20_DRC7"/>
    <property type="match status" value="1"/>
</dbReference>
<evidence type="ECO:0000256" key="3">
    <source>
        <dbReference type="SAM" id="MobiDB-lite"/>
    </source>
</evidence>
<dbReference type="EMBL" id="JAPQKN010000008">
    <property type="protein sequence ID" value="KAJ5151150.1"/>
    <property type="molecule type" value="Genomic_DNA"/>
</dbReference>
<evidence type="ECO:0000256" key="2">
    <source>
        <dbReference type="ARBA" id="ARBA00023004"/>
    </source>
</evidence>
<name>A0A9W9HLZ3_9EURO</name>
<dbReference type="PANTHER" id="PTHR47435">
    <property type="entry name" value="KELCH REPEAT PROTEIN (AFU_ORTHOLOGUE AFUA_5G12780)"/>
    <property type="match status" value="1"/>
</dbReference>
<evidence type="ECO:0000256" key="1">
    <source>
        <dbReference type="ARBA" id="ARBA00022737"/>
    </source>
</evidence>
<comment type="caution">
    <text evidence="4">The sequence shown here is derived from an EMBL/GenBank/DDBJ whole genome shotgun (WGS) entry which is preliminary data.</text>
</comment>
<evidence type="ECO:0000313" key="4">
    <source>
        <dbReference type="EMBL" id="KAJ5151150.1"/>
    </source>
</evidence>
<dbReference type="RefSeq" id="XP_056538483.1">
    <property type="nucleotide sequence ID" value="XM_056692526.1"/>
</dbReference>
<dbReference type="AlphaFoldDB" id="A0A9W9HLZ3"/>
<dbReference type="Proteomes" id="UP001149163">
    <property type="component" value="Unassembled WGS sequence"/>
</dbReference>
<keyword evidence="1" id="KW-0677">Repeat</keyword>
<feature type="region of interest" description="Disordered" evidence="3">
    <location>
        <begin position="1"/>
        <end position="26"/>
    </location>
</feature>
<keyword evidence="2" id="KW-0408">Iron</keyword>
<gene>
    <name evidence="4" type="ORF">N7482_010402</name>
</gene>
<reference evidence="4" key="2">
    <citation type="journal article" date="2023" name="IMA Fungus">
        <title>Comparative genomic study of the Penicillium genus elucidates a diverse pangenome and 15 lateral gene transfer events.</title>
        <authorList>
            <person name="Petersen C."/>
            <person name="Sorensen T."/>
            <person name="Nielsen M.R."/>
            <person name="Sondergaard T.E."/>
            <person name="Sorensen J.L."/>
            <person name="Fitzpatrick D.A."/>
            <person name="Frisvad J.C."/>
            <person name="Nielsen K.L."/>
        </authorList>
    </citation>
    <scope>NUCLEOTIDE SEQUENCE</scope>
    <source>
        <strain evidence="4">IBT 26290</strain>
    </source>
</reference>
<dbReference type="PANTHER" id="PTHR47435:SF4">
    <property type="entry name" value="KELCH REPEAT PROTEIN (AFU_ORTHOLOGUE AFUA_5G12780)"/>
    <property type="match status" value="1"/>
</dbReference>